<evidence type="ECO:0000313" key="2">
    <source>
        <dbReference type="Proteomes" id="UP000814033"/>
    </source>
</evidence>
<keyword evidence="2" id="KW-1185">Reference proteome</keyword>
<reference evidence="1" key="1">
    <citation type="submission" date="2021-02" db="EMBL/GenBank/DDBJ databases">
        <authorList>
            <consortium name="DOE Joint Genome Institute"/>
            <person name="Ahrendt S."/>
            <person name="Looney B.P."/>
            <person name="Miyauchi S."/>
            <person name="Morin E."/>
            <person name="Drula E."/>
            <person name="Courty P.E."/>
            <person name="Chicoki N."/>
            <person name="Fauchery L."/>
            <person name="Kohler A."/>
            <person name="Kuo A."/>
            <person name="Labutti K."/>
            <person name="Pangilinan J."/>
            <person name="Lipzen A."/>
            <person name="Riley R."/>
            <person name="Andreopoulos W."/>
            <person name="He G."/>
            <person name="Johnson J."/>
            <person name="Barry K.W."/>
            <person name="Grigoriev I.V."/>
            <person name="Nagy L."/>
            <person name="Hibbett D."/>
            <person name="Henrissat B."/>
            <person name="Matheny P.B."/>
            <person name="Labbe J."/>
            <person name="Martin F."/>
        </authorList>
    </citation>
    <scope>NUCLEOTIDE SEQUENCE</scope>
    <source>
        <strain evidence="1">FP105234-sp</strain>
    </source>
</reference>
<organism evidence="1 2">
    <name type="scientific">Auriscalpium vulgare</name>
    <dbReference type="NCBI Taxonomy" id="40419"/>
    <lineage>
        <taxon>Eukaryota</taxon>
        <taxon>Fungi</taxon>
        <taxon>Dikarya</taxon>
        <taxon>Basidiomycota</taxon>
        <taxon>Agaricomycotina</taxon>
        <taxon>Agaricomycetes</taxon>
        <taxon>Russulales</taxon>
        <taxon>Auriscalpiaceae</taxon>
        <taxon>Auriscalpium</taxon>
    </lineage>
</organism>
<accession>A0ACB8RAN6</accession>
<sequence length="297" mass="33977">MMRRNALPSTSEAFVDSEQRVLAQMAGKPQKAKDWPEVHQGVSRQMKEVLKSCEFKSEDHKHQRGQYPVLRAGFTYGGGPKEPYNVAAKIAGRRRARRRLLRHHGLQRIAQFQSSALSVFNPRMYVHLDDVVADVQARDPSLKKAFKNSVFPVATFNFGPAAVTKPHRDARNVPYGWCAITALGNYDYTKGGHLVLWELKLIIEFPPGCTILIPSALLTHSNTPIQAGEERQSFTQYCAGDLMRWHAYGCRTEERLGREDPQLKRRLEEGLPRRWREAVGLFPKWTEQQKDLRDVRS</sequence>
<name>A0ACB8RAN6_9AGAM</name>
<reference evidence="1" key="2">
    <citation type="journal article" date="2022" name="New Phytol.">
        <title>Evolutionary transition to the ectomycorrhizal habit in the genomes of a hyperdiverse lineage of mushroom-forming fungi.</title>
        <authorList>
            <person name="Looney B."/>
            <person name="Miyauchi S."/>
            <person name="Morin E."/>
            <person name="Drula E."/>
            <person name="Courty P.E."/>
            <person name="Kohler A."/>
            <person name="Kuo A."/>
            <person name="LaButti K."/>
            <person name="Pangilinan J."/>
            <person name="Lipzen A."/>
            <person name="Riley R."/>
            <person name="Andreopoulos W."/>
            <person name="He G."/>
            <person name="Johnson J."/>
            <person name="Nolan M."/>
            <person name="Tritt A."/>
            <person name="Barry K.W."/>
            <person name="Grigoriev I.V."/>
            <person name="Nagy L.G."/>
            <person name="Hibbett D."/>
            <person name="Henrissat B."/>
            <person name="Matheny P.B."/>
            <person name="Labbe J."/>
            <person name="Martin F.M."/>
        </authorList>
    </citation>
    <scope>NUCLEOTIDE SEQUENCE</scope>
    <source>
        <strain evidence="1">FP105234-sp</strain>
    </source>
</reference>
<comment type="caution">
    <text evidence="1">The sequence shown here is derived from an EMBL/GenBank/DDBJ whole genome shotgun (WGS) entry which is preliminary data.</text>
</comment>
<proteinExistence type="predicted"/>
<protein>
    <submittedName>
        <fullName evidence="1">Uncharacterized protein</fullName>
    </submittedName>
</protein>
<dbReference type="Proteomes" id="UP000814033">
    <property type="component" value="Unassembled WGS sequence"/>
</dbReference>
<dbReference type="EMBL" id="MU276163">
    <property type="protein sequence ID" value="KAI0040845.1"/>
    <property type="molecule type" value="Genomic_DNA"/>
</dbReference>
<evidence type="ECO:0000313" key="1">
    <source>
        <dbReference type="EMBL" id="KAI0040845.1"/>
    </source>
</evidence>
<gene>
    <name evidence="1" type="ORF">FA95DRAFT_1584907</name>
</gene>